<dbReference type="SUPFAM" id="SSF52343">
    <property type="entry name" value="Ferredoxin reductase-like, C-terminal NADP-linked domain"/>
    <property type="match status" value="1"/>
</dbReference>
<dbReference type="InterPro" id="IPR001433">
    <property type="entry name" value="OxRdtase_FAD/NAD-bd"/>
</dbReference>
<dbReference type="InterPro" id="IPR039261">
    <property type="entry name" value="FNR_nucleotide-bd"/>
</dbReference>
<dbReference type="Proteomes" id="UP001596106">
    <property type="component" value="Unassembled WGS sequence"/>
</dbReference>
<dbReference type="InterPro" id="IPR017938">
    <property type="entry name" value="Riboflavin_synthase-like_b-brl"/>
</dbReference>
<dbReference type="EMBL" id="JBHSMA010000001">
    <property type="protein sequence ID" value="MFC5408862.1"/>
    <property type="molecule type" value="Genomic_DNA"/>
</dbReference>
<comment type="caution">
    <text evidence="2">The sequence shown here is derived from an EMBL/GenBank/DDBJ whole genome shotgun (WGS) entry which is preliminary data.</text>
</comment>
<dbReference type="CDD" id="cd06196">
    <property type="entry name" value="FNR_like_1"/>
    <property type="match status" value="1"/>
</dbReference>
<protein>
    <submittedName>
        <fullName evidence="2">FAD-binding oxidoreductase</fullName>
    </submittedName>
</protein>
<reference evidence="3" key="1">
    <citation type="journal article" date="2019" name="Int. J. Syst. Evol. Microbiol.">
        <title>The Global Catalogue of Microorganisms (GCM) 10K type strain sequencing project: providing services to taxonomists for standard genome sequencing and annotation.</title>
        <authorList>
            <consortium name="The Broad Institute Genomics Platform"/>
            <consortium name="The Broad Institute Genome Sequencing Center for Infectious Disease"/>
            <person name="Wu L."/>
            <person name="Ma J."/>
        </authorList>
    </citation>
    <scope>NUCLEOTIDE SEQUENCE [LARGE SCALE GENOMIC DNA]</scope>
    <source>
        <strain evidence="3">CCUG 55250</strain>
    </source>
</reference>
<dbReference type="PANTHER" id="PTHR47354">
    <property type="entry name" value="NADH OXIDOREDUCTASE HCR"/>
    <property type="match status" value="1"/>
</dbReference>
<organism evidence="2 3">
    <name type="scientific">Larkinella bovis</name>
    <dbReference type="NCBI Taxonomy" id="683041"/>
    <lineage>
        <taxon>Bacteria</taxon>
        <taxon>Pseudomonadati</taxon>
        <taxon>Bacteroidota</taxon>
        <taxon>Cytophagia</taxon>
        <taxon>Cytophagales</taxon>
        <taxon>Spirosomataceae</taxon>
        <taxon>Larkinella</taxon>
    </lineage>
</organism>
<evidence type="ECO:0000313" key="3">
    <source>
        <dbReference type="Proteomes" id="UP001596106"/>
    </source>
</evidence>
<dbReference type="SUPFAM" id="SSF63380">
    <property type="entry name" value="Riboflavin synthase domain-like"/>
    <property type="match status" value="1"/>
</dbReference>
<dbReference type="PANTHER" id="PTHR47354:SF5">
    <property type="entry name" value="PROTEIN RFBI"/>
    <property type="match status" value="1"/>
</dbReference>
<dbReference type="Gene3D" id="2.40.30.10">
    <property type="entry name" value="Translation factors"/>
    <property type="match status" value="1"/>
</dbReference>
<dbReference type="Pfam" id="PF00175">
    <property type="entry name" value="NAD_binding_1"/>
    <property type="match status" value="1"/>
</dbReference>
<dbReference type="PROSITE" id="PS51384">
    <property type="entry name" value="FAD_FR"/>
    <property type="match status" value="1"/>
</dbReference>
<evidence type="ECO:0000313" key="2">
    <source>
        <dbReference type="EMBL" id="MFC5408862.1"/>
    </source>
</evidence>
<dbReference type="InterPro" id="IPR017927">
    <property type="entry name" value="FAD-bd_FR_type"/>
</dbReference>
<sequence length="222" mass="25147">MAYTVKVQSIFPVTHNVHCIRLEKPENFTFVPGQATEVSVNKPGWEDEKRPFTFTGLSSDPYLEFTIKSYHDHDGVTKQIGLLQVEDELIIDEPWGTIEYKGEGYFIAGGAGITPFMAILRQLHKDGRLGNNTLFFSNKTAADIIYEQELKAHLGDKAVFVLTQPVEGSGLPKNYLDESFLKRHVERFDRHFYVCGPDPMIQQINDILVRNGADPQAVVFEQ</sequence>
<dbReference type="PRINTS" id="PR00410">
    <property type="entry name" value="PHEHYDRXLASE"/>
</dbReference>
<feature type="domain" description="FAD-binding FR-type" evidence="1">
    <location>
        <begin position="1"/>
        <end position="101"/>
    </location>
</feature>
<dbReference type="PRINTS" id="PR00371">
    <property type="entry name" value="FPNCR"/>
</dbReference>
<name>A0ABW0IC12_9BACT</name>
<evidence type="ECO:0000259" key="1">
    <source>
        <dbReference type="PROSITE" id="PS51384"/>
    </source>
</evidence>
<proteinExistence type="predicted"/>
<dbReference type="InterPro" id="IPR001709">
    <property type="entry name" value="Flavoprot_Pyr_Nucl_cyt_Rdtase"/>
</dbReference>
<gene>
    <name evidence="2" type="ORF">ACFPMF_06065</name>
</gene>
<dbReference type="InterPro" id="IPR050415">
    <property type="entry name" value="MRET"/>
</dbReference>
<dbReference type="Gene3D" id="3.40.50.80">
    <property type="entry name" value="Nucleotide-binding domain of ferredoxin-NADP reductase (FNR) module"/>
    <property type="match status" value="1"/>
</dbReference>
<dbReference type="RefSeq" id="WP_379842152.1">
    <property type="nucleotide sequence ID" value="NZ_JBHSMA010000001.1"/>
</dbReference>
<keyword evidence="3" id="KW-1185">Reference proteome</keyword>
<accession>A0ABW0IC12</accession>